<dbReference type="CDD" id="cd07023">
    <property type="entry name" value="S49_Sppa_N_C"/>
    <property type="match status" value="1"/>
</dbReference>
<reference evidence="7" key="1">
    <citation type="submission" date="2020-11" db="EMBL/GenBank/DDBJ databases">
        <title>Halonatronomonas betainensis gen. nov., sp. nov. a novel haloalkaliphilic representative of the family Halanaerobiacae capable of betaine degradation.</title>
        <authorList>
            <person name="Boltyanskaya Y."/>
            <person name="Kevbrin V."/>
            <person name="Detkova E."/>
            <person name="Grouzdev D.S."/>
            <person name="Koziaeva V."/>
            <person name="Zhilina T."/>
        </authorList>
    </citation>
    <scope>NUCLEOTIDE SEQUENCE</scope>
    <source>
        <strain evidence="7">Z-7014</strain>
    </source>
</reference>
<dbReference type="Gene3D" id="3.90.226.10">
    <property type="entry name" value="2-enoyl-CoA Hydratase, Chain A, domain 1"/>
    <property type="match status" value="1"/>
</dbReference>
<keyword evidence="3" id="KW-0378">Hydrolase</keyword>
<protein>
    <submittedName>
        <fullName evidence="7">Signal peptide peptidase SppA</fullName>
    </submittedName>
</protein>
<dbReference type="RefSeq" id="WP_270454439.1">
    <property type="nucleotide sequence ID" value="NZ_JADPIE010000005.1"/>
</dbReference>
<evidence type="ECO:0000313" key="7">
    <source>
        <dbReference type="EMBL" id="MBF8437459.1"/>
    </source>
</evidence>
<dbReference type="Proteomes" id="UP000621436">
    <property type="component" value="Unassembled WGS sequence"/>
</dbReference>
<dbReference type="InterPro" id="IPR004635">
    <property type="entry name" value="Pept_S49_SppA"/>
</dbReference>
<dbReference type="GO" id="GO:0004176">
    <property type="term" value="F:ATP-dependent peptidase activity"/>
    <property type="evidence" value="ECO:0007669"/>
    <property type="project" value="InterPro"/>
</dbReference>
<organism evidence="7 8">
    <name type="scientific">Halonatronomonas betaini</name>
    <dbReference type="NCBI Taxonomy" id="2778430"/>
    <lineage>
        <taxon>Bacteria</taxon>
        <taxon>Bacillati</taxon>
        <taxon>Bacillota</taxon>
        <taxon>Clostridia</taxon>
        <taxon>Halanaerobiales</taxon>
        <taxon>Halarsenatibacteraceae</taxon>
        <taxon>Halonatronomonas</taxon>
    </lineage>
</organism>
<evidence type="ECO:0000256" key="4">
    <source>
        <dbReference type="ARBA" id="ARBA00022825"/>
    </source>
</evidence>
<feature type="domain" description="Peptidase S49" evidence="6">
    <location>
        <begin position="101"/>
        <end position="248"/>
    </location>
</feature>
<dbReference type="SUPFAM" id="SSF52096">
    <property type="entry name" value="ClpP/crotonase"/>
    <property type="match status" value="1"/>
</dbReference>
<dbReference type="Pfam" id="PF01343">
    <property type="entry name" value="Peptidase_S49"/>
    <property type="match status" value="1"/>
</dbReference>
<comment type="caution">
    <text evidence="7">The sequence shown here is derived from an EMBL/GenBank/DDBJ whole genome shotgun (WGS) entry which is preliminary data.</text>
</comment>
<dbReference type="PRINTS" id="PR00127">
    <property type="entry name" value="CLPPROTEASEP"/>
</dbReference>
<gene>
    <name evidence="7" type="primary">sppA</name>
    <name evidence="7" type="ORF">I0Q91_10230</name>
</gene>
<comment type="similarity">
    <text evidence="1">Belongs to the peptidase S49 family.</text>
</comment>
<keyword evidence="5" id="KW-1133">Transmembrane helix</keyword>
<keyword evidence="5" id="KW-0812">Transmembrane</keyword>
<sequence length="305" mass="33280">MILRKVFIVLLVLVVAGAIFGLFYYPDATETLEDRVAYISFQGPIQEGLAGFGTGVITPDRVAQKLNNLEDINGIEAVVMRIDSPGGAIGASQEIYQIISDYEKPIVISMGDMAASGGYYISAAADSIIAHPGTMTGSIGVITTFYDPDGLLENLGIERETVMSGEHKDMFSRTLTDDEREKMQTLTDQAYDQFINHIAEGRDMSQEDILPHATGEIFLGSQALEYGLIDSLGGRSEALRVAGELSGIEDPEYYYPSEPGLFQRMSGLAARIPQIIQGQKDPELILLERLEDGLKPALKYQVPGF</sequence>
<keyword evidence="2" id="KW-0645">Protease</keyword>
<dbReference type="InterPro" id="IPR002142">
    <property type="entry name" value="Peptidase_S49"/>
</dbReference>
<keyword evidence="8" id="KW-1185">Reference proteome</keyword>
<dbReference type="InterPro" id="IPR001907">
    <property type="entry name" value="ClpP"/>
</dbReference>
<dbReference type="GO" id="GO:0006508">
    <property type="term" value="P:proteolysis"/>
    <property type="evidence" value="ECO:0007669"/>
    <property type="project" value="UniProtKB-KW"/>
</dbReference>
<dbReference type="InterPro" id="IPR047272">
    <property type="entry name" value="S49_SppA_C"/>
</dbReference>
<accession>A0A931FAC5</accession>
<evidence type="ECO:0000256" key="2">
    <source>
        <dbReference type="ARBA" id="ARBA00022670"/>
    </source>
</evidence>
<evidence type="ECO:0000313" key="8">
    <source>
        <dbReference type="Proteomes" id="UP000621436"/>
    </source>
</evidence>
<feature type="transmembrane region" description="Helical" evidence="5">
    <location>
        <begin position="7"/>
        <end position="25"/>
    </location>
</feature>
<evidence type="ECO:0000259" key="6">
    <source>
        <dbReference type="Pfam" id="PF01343"/>
    </source>
</evidence>
<dbReference type="GO" id="GO:0004252">
    <property type="term" value="F:serine-type endopeptidase activity"/>
    <property type="evidence" value="ECO:0007669"/>
    <property type="project" value="InterPro"/>
</dbReference>
<dbReference type="PANTHER" id="PTHR42987:SF7">
    <property type="entry name" value="SIGNAL PEPTIDE PEPTIDASE SPPA-RELATED"/>
    <property type="match status" value="1"/>
</dbReference>
<evidence type="ECO:0000256" key="3">
    <source>
        <dbReference type="ARBA" id="ARBA00022801"/>
    </source>
</evidence>
<dbReference type="NCBIfam" id="TIGR00706">
    <property type="entry name" value="SppA_dom"/>
    <property type="match status" value="1"/>
</dbReference>
<evidence type="ECO:0000256" key="1">
    <source>
        <dbReference type="ARBA" id="ARBA00008683"/>
    </source>
</evidence>
<keyword evidence="4" id="KW-0720">Serine protease</keyword>
<dbReference type="InterPro" id="IPR029045">
    <property type="entry name" value="ClpP/crotonase-like_dom_sf"/>
</dbReference>
<dbReference type="EMBL" id="JADPIE010000005">
    <property type="protein sequence ID" value="MBF8437459.1"/>
    <property type="molecule type" value="Genomic_DNA"/>
</dbReference>
<dbReference type="AlphaFoldDB" id="A0A931FAC5"/>
<name>A0A931FAC5_9FIRM</name>
<proteinExistence type="inferred from homology"/>
<dbReference type="Gene3D" id="6.20.330.10">
    <property type="match status" value="1"/>
</dbReference>
<dbReference type="PANTHER" id="PTHR42987">
    <property type="entry name" value="PEPTIDASE S49"/>
    <property type="match status" value="1"/>
</dbReference>
<evidence type="ECO:0000256" key="5">
    <source>
        <dbReference type="SAM" id="Phobius"/>
    </source>
</evidence>
<keyword evidence="5" id="KW-0472">Membrane</keyword>